<accession>A0ABQ5LUG5</accession>
<keyword evidence="2" id="KW-1185">Reference proteome</keyword>
<name>A0ABQ5LUG5_9RHOB</name>
<proteinExistence type="predicted"/>
<evidence type="ECO:0000313" key="1">
    <source>
        <dbReference type="EMBL" id="GKY88539.1"/>
    </source>
</evidence>
<organism evidence="1 2">
    <name type="scientific">Sinisalibacter aestuarii</name>
    <dbReference type="NCBI Taxonomy" id="2949426"/>
    <lineage>
        <taxon>Bacteria</taxon>
        <taxon>Pseudomonadati</taxon>
        <taxon>Pseudomonadota</taxon>
        <taxon>Alphaproteobacteria</taxon>
        <taxon>Rhodobacterales</taxon>
        <taxon>Roseobacteraceae</taxon>
        <taxon>Sinisalibacter</taxon>
    </lineage>
</organism>
<dbReference type="Proteomes" id="UP001144205">
    <property type="component" value="Unassembled WGS sequence"/>
</dbReference>
<gene>
    <name evidence="1" type="ORF">STA1M1_24080</name>
</gene>
<reference evidence="1" key="1">
    <citation type="journal article" date="2023" name="Int. J. Syst. Evol. Microbiol.">
        <title>Sinisalibacter aestuarii sp. nov., isolated from estuarine sediment of the Arakawa River.</title>
        <authorList>
            <person name="Arafat S.T."/>
            <person name="Hirano S."/>
            <person name="Sato A."/>
            <person name="Takeuchi K."/>
            <person name="Yasuda T."/>
            <person name="Terahara T."/>
            <person name="Hamada M."/>
            <person name="Kobayashi T."/>
        </authorList>
    </citation>
    <scope>NUCLEOTIDE SEQUENCE</scope>
    <source>
        <strain evidence="1">B-399</strain>
    </source>
</reference>
<evidence type="ECO:0000313" key="2">
    <source>
        <dbReference type="Proteomes" id="UP001144205"/>
    </source>
</evidence>
<dbReference type="RefSeq" id="WP_281842580.1">
    <property type="nucleotide sequence ID" value="NZ_BROH01000007.1"/>
</dbReference>
<protein>
    <submittedName>
        <fullName evidence="1">Uncharacterized protein</fullName>
    </submittedName>
</protein>
<sequence length="74" mass="8431">MSENTENHTIHLLREMRDEMRAFRSEVSGRFDGVDERLNETNTRIDGLTHMMTLLAAHSGTLEDRVSALEEGEA</sequence>
<comment type="caution">
    <text evidence="1">The sequence shown here is derived from an EMBL/GenBank/DDBJ whole genome shotgun (WGS) entry which is preliminary data.</text>
</comment>
<dbReference type="EMBL" id="BROH01000007">
    <property type="protein sequence ID" value="GKY88539.1"/>
    <property type="molecule type" value="Genomic_DNA"/>
</dbReference>